<dbReference type="GO" id="GO:0004305">
    <property type="term" value="F:ethanolamine kinase activity"/>
    <property type="evidence" value="ECO:0007669"/>
    <property type="project" value="UniProtKB-EC"/>
</dbReference>
<dbReference type="EMBL" id="BNCO01000109">
    <property type="protein sequence ID" value="GIL68076.1"/>
    <property type="molecule type" value="Genomic_DNA"/>
</dbReference>
<proteinExistence type="inferred from homology"/>
<dbReference type="Gene3D" id="3.90.1200.10">
    <property type="match status" value="1"/>
</dbReference>
<dbReference type="PANTHER" id="PTHR22603:SF66">
    <property type="entry name" value="ETHANOLAMINE KINASE"/>
    <property type="match status" value="1"/>
</dbReference>
<dbReference type="InterPro" id="IPR011009">
    <property type="entry name" value="Kinase-like_dom_sf"/>
</dbReference>
<reference evidence="5" key="1">
    <citation type="journal article" date="2021" name="Proc. Natl. Acad. Sci. U.S.A.">
        <title>Three genomes in the algal genus Volvox reveal the fate of a haploid sex-determining region after a transition to homothallism.</title>
        <authorList>
            <person name="Yamamoto K."/>
            <person name="Hamaji T."/>
            <person name="Kawai-Toyooka H."/>
            <person name="Matsuzaki R."/>
            <person name="Takahashi F."/>
            <person name="Nishimura Y."/>
            <person name="Kawachi M."/>
            <person name="Noguchi H."/>
            <person name="Minakuchi Y."/>
            <person name="Umen J.G."/>
            <person name="Toyoda A."/>
            <person name="Nozaki H."/>
        </authorList>
    </citation>
    <scope>NUCLEOTIDE SEQUENCE</scope>
    <source>
        <strain evidence="5">NIES-3780</strain>
    </source>
</reference>
<dbReference type="GO" id="GO:0006646">
    <property type="term" value="P:phosphatidylethanolamine biosynthetic process"/>
    <property type="evidence" value="ECO:0007669"/>
    <property type="project" value="TreeGrafter"/>
</dbReference>
<evidence type="ECO:0000256" key="4">
    <source>
        <dbReference type="SAM" id="MobiDB-lite"/>
    </source>
</evidence>
<organism evidence="5 6">
    <name type="scientific">Volvox africanus</name>
    <dbReference type="NCBI Taxonomy" id="51714"/>
    <lineage>
        <taxon>Eukaryota</taxon>
        <taxon>Viridiplantae</taxon>
        <taxon>Chlorophyta</taxon>
        <taxon>core chlorophytes</taxon>
        <taxon>Chlorophyceae</taxon>
        <taxon>CS clade</taxon>
        <taxon>Chlamydomonadales</taxon>
        <taxon>Volvocaceae</taxon>
        <taxon>Volvox</taxon>
    </lineage>
</organism>
<accession>A0A8J4BTZ3</accession>
<dbReference type="PANTHER" id="PTHR22603">
    <property type="entry name" value="CHOLINE/ETHANOALAMINE KINASE"/>
    <property type="match status" value="1"/>
</dbReference>
<dbReference type="Proteomes" id="UP000747399">
    <property type="component" value="Unassembled WGS sequence"/>
</dbReference>
<gene>
    <name evidence="5" type="ORF">Vafri_21390</name>
</gene>
<sequence>MMVPEDMACVVFSNGQEEAERQIKRICTRLLSGWADLGASDMQISRICGGISNLLVKVDPPAPLPAVAVKVFGDKTELLIDREAEKGLLLKLNAVGFGAPVVGLFNNGRIEKFLTAKTLTPEEMSHPRFVPHIARRLRAFHDLQIDDAAVDGGAAAAAAAAISTRTNIHPTTSNRDPHRNTAGTPSKSMAPPGGCSELVSEPPSQWDAIFNWLEMAQGLSFAHDPAKQLAYDKVDFCNMRTELKTLREMCKRVGSPRVLCHNDLLSGNILVVQLEPAADGQSTGGEGAGVGEGAGGHGSRCDGLGAGSLVEEEGGSAAGTTGAVQTLDEQVLSGGELQFIDFEYSCYGPRGFDWGNHFNEYAGFDCVYDR</sequence>
<dbReference type="GO" id="GO:0005737">
    <property type="term" value="C:cytoplasm"/>
    <property type="evidence" value="ECO:0007669"/>
    <property type="project" value="TreeGrafter"/>
</dbReference>
<evidence type="ECO:0000256" key="3">
    <source>
        <dbReference type="ARBA" id="ARBA00038874"/>
    </source>
</evidence>
<dbReference type="EC" id="2.7.1.82" evidence="3"/>
<comment type="pathway">
    <text evidence="1">Phospholipid metabolism; phosphatidylethanolamine biosynthesis; phosphatidylethanolamine from ethanolamine: step 1/3.</text>
</comment>
<dbReference type="SUPFAM" id="SSF56112">
    <property type="entry name" value="Protein kinase-like (PK-like)"/>
    <property type="match status" value="1"/>
</dbReference>
<evidence type="ECO:0000256" key="2">
    <source>
        <dbReference type="ARBA" id="ARBA00038211"/>
    </source>
</evidence>
<comment type="caution">
    <text evidence="5">The sequence shown here is derived from an EMBL/GenBank/DDBJ whole genome shotgun (WGS) entry which is preliminary data.</text>
</comment>
<name>A0A8J4BTZ3_9CHLO</name>
<comment type="similarity">
    <text evidence="2">Belongs to the choline/ethanolamine kinase family.</text>
</comment>
<dbReference type="Gene3D" id="3.30.200.20">
    <property type="entry name" value="Phosphorylase Kinase, domain 1"/>
    <property type="match status" value="1"/>
</dbReference>
<dbReference type="AlphaFoldDB" id="A0A8J4BTZ3"/>
<protein>
    <recommendedName>
        <fullName evidence="3">ethanolamine kinase</fullName>
        <ecNumber evidence="3">2.7.1.82</ecNumber>
    </recommendedName>
</protein>
<dbReference type="Pfam" id="PF01633">
    <property type="entry name" value="Choline_kinase"/>
    <property type="match status" value="1"/>
</dbReference>
<evidence type="ECO:0000256" key="1">
    <source>
        <dbReference type="ARBA" id="ARBA00037883"/>
    </source>
</evidence>
<evidence type="ECO:0000313" key="6">
    <source>
        <dbReference type="Proteomes" id="UP000747399"/>
    </source>
</evidence>
<feature type="region of interest" description="Disordered" evidence="4">
    <location>
        <begin position="165"/>
        <end position="200"/>
    </location>
</feature>
<feature type="compositionally biased region" description="Polar residues" evidence="4">
    <location>
        <begin position="165"/>
        <end position="174"/>
    </location>
</feature>
<keyword evidence="6" id="KW-1185">Reference proteome</keyword>
<evidence type="ECO:0000313" key="5">
    <source>
        <dbReference type="EMBL" id="GIL68076.1"/>
    </source>
</evidence>